<keyword evidence="1" id="KW-0931">ER-Golgi transport</keyword>
<dbReference type="Proteomes" id="UP000239649">
    <property type="component" value="Unassembled WGS sequence"/>
</dbReference>
<dbReference type="Gene3D" id="1.20.120.730">
    <property type="entry name" value="Sec23/Sec24 helical domain"/>
    <property type="match status" value="1"/>
</dbReference>
<keyword evidence="5" id="KW-1185">Reference proteome</keyword>
<comment type="similarity">
    <text evidence="1">Belongs to the SEC23/SEC24 family. SEC23 subfamily.</text>
</comment>
<dbReference type="SUPFAM" id="SSF53300">
    <property type="entry name" value="vWA-like"/>
    <property type="match status" value="2"/>
</dbReference>
<comment type="function">
    <text evidence="1">Component of the coat protein complex II (COPII) which promotes the formation of transport vesicles from the endoplasmic reticulum (ER). The coat has two main functions, the physical deformation of the endoplasmic reticulum membrane into vesicles and the selection of cargo molecules.</text>
</comment>
<keyword evidence="1" id="KW-0813">Transport</keyword>
<dbReference type="GO" id="GO:0006886">
    <property type="term" value="P:intracellular protein transport"/>
    <property type="evidence" value="ECO:0007669"/>
    <property type="project" value="InterPro"/>
</dbReference>
<dbReference type="PANTHER" id="PTHR11141:SF6">
    <property type="entry name" value="PROTEIN TRANSPORT PROTEIN SEC23 A"/>
    <property type="match status" value="1"/>
</dbReference>
<reference evidence="4 5" key="1">
    <citation type="journal article" date="2018" name="Plant J.">
        <title>Genome sequences of Chlorella sorokiniana UTEX 1602 and Micractinium conductrix SAG 241.80: implications to maltose excretion by a green alga.</title>
        <authorList>
            <person name="Arriola M.B."/>
            <person name="Velmurugan N."/>
            <person name="Zhang Y."/>
            <person name="Plunkett M.H."/>
            <person name="Hondzo H."/>
            <person name="Barney B.M."/>
        </authorList>
    </citation>
    <scope>NUCLEOTIDE SEQUENCE [LARGE SCALE GENOMIC DNA]</scope>
    <source>
        <strain evidence="4 5">SAG 241.80</strain>
    </source>
</reference>
<name>A0A2P6VHB7_9CHLO</name>
<dbReference type="InterPro" id="IPR037364">
    <property type="entry name" value="Sec23"/>
</dbReference>
<protein>
    <recommendedName>
        <fullName evidence="1">Protein transport protein SEC23</fullName>
    </recommendedName>
</protein>
<gene>
    <name evidence="4" type="ORF">C2E20_3452</name>
</gene>
<dbReference type="GO" id="GO:0005096">
    <property type="term" value="F:GTPase activator activity"/>
    <property type="evidence" value="ECO:0007669"/>
    <property type="project" value="TreeGrafter"/>
</dbReference>
<evidence type="ECO:0000313" key="5">
    <source>
        <dbReference type="Proteomes" id="UP000239649"/>
    </source>
</evidence>
<keyword evidence="1" id="KW-0472">Membrane</keyword>
<dbReference type="SUPFAM" id="SSF82919">
    <property type="entry name" value="Zn-finger domain of Sec23/24"/>
    <property type="match status" value="1"/>
</dbReference>
<keyword evidence="1" id="KW-0256">Endoplasmic reticulum</keyword>
<dbReference type="SUPFAM" id="SSF81995">
    <property type="entry name" value="beta-sandwich domain of Sec23/24"/>
    <property type="match status" value="1"/>
</dbReference>
<dbReference type="GO" id="GO:0005789">
    <property type="term" value="C:endoplasmic reticulum membrane"/>
    <property type="evidence" value="ECO:0007669"/>
    <property type="project" value="UniProtKB-SubCell"/>
</dbReference>
<evidence type="ECO:0000256" key="1">
    <source>
        <dbReference type="RuleBase" id="RU365030"/>
    </source>
</evidence>
<dbReference type="InterPro" id="IPR036174">
    <property type="entry name" value="Znf_Sec23_Sec24_sf"/>
</dbReference>
<dbReference type="Pfam" id="PF04810">
    <property type="entry name" value="zf-Sec23_Sec24"/>
    <property type="match status" value="1"/>
</dbReference>
<dbReference type="AlphaFoldDB" id="A0A2P6VHB7"/>
<evidence type="ECO:0000259" key="3">
    <source>
        <dbReference type="Pfam" id="PF04810"/>
    </source>
</evidence>
<feature type="domain" description="Zinc finger Sec23/Sec24-type" evidence="3">
    <location>
        <begin position="54"/>
        <end position="86"/>
    </location>
</feature>
<dbReference type="STRING" id="554055.A0A2P6VHB7"/>
<evidence type="ECO:0000313" key="4">
    <source>
        <dbReference type="EMBL" id="PSC73484.1"/>
    </source>
</evidence>
<dbReference type="GO" id="GO:0008270">
    <property type="term" value="F:zinc ion binding"/>
    <property type="evidence" value="ECO:0007669"/>
    <property type="project" value="InterPro"/>
</dbReference>
<comment type="subcellular location">
    <subcellularLocation>
        <location evidence="1">Cytoplasmic vesicle</location>
        <location evidence="1">COPII-coated vesicle membrane</location>
        <topology evidence="1">Peripheral membrane protein</topology>
        <orientation evidence="1">Cytoplasmic side</orientation>
    </subcellularLocation>
    <subcellularLocation>
        <location evidence="1">Endoplasmic reticulum membrane</location>
        <topology evidence="1">Peripheral membrane protein</topology>
        <orientation evidence="1">Cytoplasmic side</orientation>
    </subcellularLocation>
</comment>
<dbReference type="Gene3D" id="2.30.30.380">
    <property type="entry name" value="Zn-finger domain of Sec23/24"/>
    <property type="match status" value="1"/>
</dbReference>
<dbReference type="GO" id="GO:0070971">
    <property type="term" value="C:endoplasmic reticulum exit site"/>
    <property type="evidence" value="ECO:0007669"/>
    <property type="project" value="TreeGrafter"/>
</dbReference>
<dbReference type="Gene3D" id="3.40.50.410">
    <property type="entry name" value="von Willebrand factor, type A domain"/>
    <property type="match status" value="1"/>
</dbReference>
<dbReference type="OrthoDB" id="49016at2759"/>
<feature type="region of interest" description="Disordered" evidence="2">
    <location>
        <begin position="272"/>
        <end position="292"/>
    </location>
</feature>
<evidence type="ECO:0000256" key="2">
    <source>
        <dbReference type="SAM" id="MobiDB-lite"/>
    </source>
</evidence>
<dbReference type="PANTHER" id="PTHR11141">
    <property type="entry name" value="PROTEIN TRANSPORT PROTEIN SEC23"/>
    <property type="match status" value="1"/>
</dbReference>
<accession>A0A2P6VHB7</accession>
<dbReference type="EMBL" id="LHPF02000007">
    <property type="protein sequence ID" value="PSC73484.1"/>
    <property type="molecule type" value="Genomic_DNA"/>
</dbReference>
<keyword evidence="1" id="KW-0479">Metal-binding</keyword>
<comment type="caution">
    <text evidence="4">The sequence shown here is derived from an EMBL/GenBank/DDBJ whole genome shotgun (WGS) entry which is preliminary data.</text>
</comment>
<dbReference type="GO" id="GO:0090110">
    <property type="term" value="P:COPII-coated vesicle cargo loading"/>
    <property type="evidence" value="ECO:0007669"/>
    <property type="project" value="TreeGrafter"/>
</dbReference>
<dbReference type="GO" id="GO:0030127">
    <property type="term" value="C:COPII vesicle coat"/>
    <property type="evidence" value="ECO:0007669"/>
    <property type="project" value="InterPro"/>
</dbReference>
<dbReference type="InterPro" id="IPR036465">
    <property type="entry name" value="vWFA_dom_sf"/>
</dbReference>
<proteinExistence type="inferred from homology"/>
<keyword evidence="1" id="KW-0963">Cytoplasm</keyword>
<keyword evidence="1" id="KW-0653">Protein transport</keyword>
<sequence length="846" mass="85802">MAALHFTAPCPADVKLQDACGVPLGLVAQPLAASHGSGGTAFPAAACWASDLARCARCHAYINALCEVDDESWACALCGCSNDFSSATSLRRYYGLSDERRAALPELAAPAVEALCPLVAADPDEGVEEVLALEAQPAVLALVDCCCSEEGMELVRSALAAAVEALPPAARFGLVSFGSKMSLHPTAGGHGDVLDIPLAGAEGGRASLQDAAPLGRMLARVGSSKAAILAAIEGLEAETLVGGGRERALGDALRAVLRWVAVGAAAAAAGGLAEQRGGGGEEGEEGGGGGLPGAHSFPGMRLLLFLAGPPNCGAGAVVARKPSPAEEAAAAAAAAAAAETAARELAALTLDPQFPELSAWNDAVARTVADVQRPAIEAAAAAAAAAGDLSHAAPPGVKPGELAVNLAASEFYAEAGAAAAALGLVVDLFAACPHWLGLDLIEPLVSASGGIMTLYRSLDAAALPQDVYKSVAQLRALACLLRLRCSPELELQGPHGRLVADSEHPDLFRLPACSTQDAFSFDLDRSSAKLACAAPAVQLVLQYSVLLPAAGEGGAPGDGSRFVLQRRMRVLTAALPLAHTPEQLLAGCDAEALATLVVHKALATAAAQGPGEARKMVADWLALLAAAAAEARGGGRGEADASLADVQALHHLPHLLFALLRSPLLQARASAAGGREGTAAGAVPAAWRHPDAAAVLRSLLRVLPPDELSVAVCPQLSSWAGPEEVAVMQHSLSEAALSVGEQPLWVLDSFSQLVVLCMGGTPAPPADSLLLRTLAGIRASRRCTPEVLILHEGQDDTSPVDAWLLEDAVGPSAGGGGGQQPDWPSFVDFLNAATRAAQRLLPDAAK</sequence>
<organism evidence="4 5">
    <name type="scientific">Micractinium conductrix</name>
    <dbReference type="NCBI Taxonomy" id="554055"/>
    <lineage>
        <taxon>Eukaryota</taxon>
        <taxon>Viridiplantae</taxon>
        <taxon>Chlorophyta</taxon>
        <taxon>core chlorophytes</taxon>
        <taxon>Trebouxiophyceae</taxon>
        <taxon>Chlorellales</taxon>
        <taxon>Chlorellaceae</taxon>
        <taxon>Chlorella clade</taxon>
        <taxon>Micractinium</taxon>
    </lineage>
</organism>
<feature type="compositionally biased region" description="Gly residues" evidence="2">
    <location>
        <begin position="276"/>
        <end position="292"/>
    </location>
</feature>
<dbReference type="InterPro" id="IPR006895">
    <property type="entry name" value="Znf_Sec23_Sec24"/>
</dbReference>
<keyword evidence="1" id="KW-0968">Cytoplasmic vesicle</keyword>
<keyword evidence="1" id="KW-0862">Zinc</keyword>